<sequence>MKTTLLLWTIICAVVLTAYATPAISSNENAIPAVNRNQLEEGFLRKLNTKCSQRDNHSCMMLKLIVYMNRIFKKSSLEVNKKVTVTQNRDIDEIPDDPEDDLLLARSIDSDDETLALIVANKIRKFISSRTLRYHFSDNADFVAYAEPKGNLNIGVSISPGVALEEGRGKMKNMLPILMVMAGKAGLVGAIILKGLFLLAGKALIVSKIALLLSVIIALKKLLSQKKHIVEVPHHDSYSSGWARALDGFVEGLVEVPAKLLAEEAHDMAFSAQKPEDL</sequence>
<dbReference type="KEGG" id="mde:101899798"/>
<dbReference type="Pfam" id="PF07898">
    <property type="entry name" value="DUF1676"/>
    <property type="match status" value="1"/>
</dbReference>
<feature type="transmembrane region" description="Helical" evidence="1">
    <location>
        <begin position="174"/>
        <end position="193"/>
    </location>
</feature>
<feature type="chain" id="PRO_5044560430" evidence="2">
    <location>
        <begin position="21"/>
        <end position="278"/>
    </location>
</feature>
<proteinExistence type="predicted"/>
<organism evidence="3">
    <name type="scientific">Musca domestica</name>
    <name type="common">House fly</name>
    <dbReference type="NCBI Taxonomy" id="7370"/>
    <lineage>
        <taxon>Eukaryota</taxon>
        <taxon>Metazoa</taxon>
        <taxon>Ecdysozoa</taxon>
        <taxon>Arthropoda</taxon>
        <taxon>Hexapoda</taxon>
        <taxon>Insecta</taxon>
        <taxon>Pterygota</taxon>
        <taxon>Neoptera</taxon>
        <taxon>Endopterygota</taxon>
        <taxon>Diptera</taxon>
        <taxon>Brachycera</taxon>
        <taxon>Muscomorpha</taxon>
        <taxon>Muscoidea</taxon>
        <taxon>Muscidae</taxon>
        <taxon>Musca</taxon>
    </lineage>
</organism>
<dbReference type="InterPro" id="IPR012464">
    <property type="entry name" value="DUF1676"/>
</dbReference>
<reference evidence="5" key="2">
    <citation type="submission" date="2025-04" db="UniProtKB">
        <authorList>
            <consortium name="RefSeq"/>
        </authorList>
    </citation>
    <scope>IDENTIFICATION</scope>
    <source>
        <strain evidence="5">Aabys</strain>
    </source>
</reference>
<keyword evidence="1" id="KW-0472">Membrane</keyword>
<keyword evidence="2" id="KW-0732">Signal</keyword>
<dbReference type="PANTHER" id="PTHR21879:SF3">
    <property type="entry name" value="FI03378P"/>
    <property type="match status" value="1"/>
</dbReference>
<dbReference type="RefSeq" id="XP_011291988.1">
    <property type="nucleotide sequence ID" value="XM_011293686.2"/>
</dbReference>
<feature type="transmembrane region" description="Helical" evidence="1">
    <location>
        <begin position="199"/>
        <end position="219"/>
    </location>
</feature>
<dbReference type="Proteomes" id="UP001652621">
    <property type="component" value="Unplaced"/>
</dbReference>
<dbReference type="AlphaFoldDB" id="A0A1I8MIB6"/>
<evidence type="ECO:0000256" key="1">
    <source>
        <dbReference type="SAM" id="Phobius"/>
    </source>
</evidence>
<dbReference type="PANTHER" id="PTHR21879">
    <property type="entry name" value="FI03362P-RELATED-RELATED"/>
    <property type="match status" value="1"/>
</dbReference>
<protein>
    <submittedName>
        <fullName evidence="5">Uncharacterized protein LOC101899798</fullName>
    </submittedName>
</protein>
<dbReference type="GO" id="GO:0016020">
    <property type="term" value="C:membrane"/>
    <property type="evidence" value="ECO:0007669"/>
    <property type="project" value="TreeGrafter"/>
</dbReference>
<name>A0A1I8MIB6_MUSDO</name>
<keyword evidence="1" id="KW-0812">Transmembrane</keyword>
<evidence type="ECO:0000313" key="4">
    <source>
        <dbReference type="Proteomes" id="UP001652621"/>
    </source>
</evidence>
<evidence type="ECO:0000313" key="3">
    <source>
        <dbReference type="EnsemblMetazoa" id="MDOA005182-PB"/>
    </source>
</evidence>
<accession>A0A1I8MIB6</accession>
<dbReference type="EnsemblMetazoa" id="MDOA005182-RB">
    <property type="protein sequence ID" value="MDOA005182-PB"/>
    <property type="gene ID" value="MDOA005182"/>
</dbReference>
<gene>
    <name evidence="3" type="primary">101899798</name>
    <name evidence="5" type="synonym">LOC101899798</name>
</gene>
<dbReference type="VEuPathDB" id="VectorBase:MDOA005182"/>
<reference evidence="3" key="1">
    <citation type="submission" date="2020-05" db="UniProtKB">
        <authorList>
            <consortium name="EnsemblMetazoa"/>
        </authorList>
    </citation>
    <scope>IDENTIFICATION</scope>
    <source>
        <strain evidence="3">Aabys</strain>
    </source>
</reference>
<dbReference type="eggNOG" id="ENOG502RXFC">
    <property type="taxonomic scope" value="Eukaryota"/>
</dbReference>
<feature type="signal peptide" evidence="2">
    <location>
        <begin position="1"/>
        <end position="20"/>
    </location>
</feature>
<keyword evidence="4" id="KW-1185">Reference proteome</keyword>
<keyword evidence="1" id="KW-1133">Transmembrane helix</keyword>
<dbReference type="VEuPathDB" id="VectorBase:MDOMA2_020862"/>
<dbReference type="OrthoDB" id="6630571at2759"/>
<evidence type="ECO:0000256" key="2">
    <source>
        <dbReference type="SAM" id="SignalP"/>
    </source>
</evidence>
<evidence type="ECO:0000313" key="5">
    <source>
        <dbReference type="RefSeq" id="XP_011291988.1"/>
    </source>
</evidence>